<evidence type="ECO:0000313" key="2">
    <source>
        <dbReference type="Proteomes" id="UP000825123"/>
    </source>
</evidence>
<sequence>MTSTAYQYPGFISYDAEAKVLYLLLKVYPSGNLNSLYMNVTIEFQFVTPQQTVDLNVTAPVVVSALAVTVMVYPPESKRANCQCNQRHYRKLLLKLRLCSGVGTEDGNRRREVN</sequence>
<dbReference type="EMBL" id="AP024597">
    <property type="protein sequence ID" value="BCU70371.1"/>
    <property type="molecule type" value="Genomic_DNA"/>
</dbReference>
<keyword evidence="2" id="KW-1185">Reference proteome</keyword>
<reference evidence="1 2" key="1">
    <citation type="submission" date="2021-04" db="EMBL/GenBank/DDBJ databases">
        <title>Complete genome sequence of Stygiolobus sp. KN-1.</title>
        <authorList>
            <person name="Nakamura K."/>
            <person name="Sakai H."/>
            <person name="Kurosawa N."/>
        </authorList>
    </citation>
    <scope>NUCLEOTIDE SEQUENCE [LARGE SCALE GENOMIC DNA]</scope>
    <source>
        <strain evidence="1 2">KN-1</strain>
    </source>
</reference>
<dbReference type="AlphaFoldDB" id="A0A8D5U7S5"/>
<evidence type="ECO:0000313" key="1">
    <source>
        <dbReference type="EMBL" id="BCU70371.1"/>
    </source>
</evidence>
<organism evidence="1 2">
    <name type="scientific">Stygiolobus caldivivus</name>
    <dbReference type="NCBI Taxonomy" id="2824673"/>
    <lineage>
        <taxon>Archaea</taxon>
        <taxon>Thermoproteota</taxon>
        <taxon>Thermoprotei</taxon>
        <taxon>Sulfolobales</taxon>
        <taxon>Sulfolobaceae</taxon>
        <taxon>Stygiolobus</taxon>
    </lineage>
</organism>
<gene>
    <name evidence="1" type="ORF">KN1_16680</name>
</gene>
<name>A0A8D5U7S5_9CREN</name>
<proteinExistence type="predicted"/>
<accession>A0A8D5U7S5</accession>
<dbReference type="Proteomes" id="UP000825123">
    <property type="component" value="Chromosome"/>
</dbReference>
<dbReference type="KEGG" id="csty:KN1_16680"/>
<protein>
    <submittedName>
        <fullName evidence="1">Uncharacterized protein</fullName>
    </submittedName>
</protein>